<dbReference type="InterPro" id="IPR038765">
    <property type="entry name" value="Papain-like_cys_pep_sf"/>
</dbReference>
<gene>
    <name evidence="1" type="ORF">SAMN04489716_6947</name>
</gene>
<dbReference type="Proteomes" id="UP000198688">
    <property type="component" value="Chromosome I"/>
</dbReference>
<name>A0A1H2CVC2_9ACTN</name>
<dbReference type="SUPFAM" id="SSF54001">
    <property type="entry name" value="Cysteine proteinases"/>
    <property type="match status" value="1"/>
</dbReference>
<keyword evidence="2" id="KW-1185">Reference proteome</keyword>
<reference evidence="1 2" key="1">
    <citation type="submission" date="2016-10" db="EMBL/GenBank/DDBJ databases">
        <authorList>
            <person name="de Groot N.N."/>
        </authorList>
    </citation>
    <scope>NUCLEOTIDE SEQUENCE [LARGE SCALE GENOMIC DNA]</scope>
    <source>
        <strain evidence="1 2">DSM 43941</strain>
    </source>
</reference>
<dbReference type="Gene3D" id="3.90.1720.10">
    <property type="entry name" value="endopeptidase domain like (from Nostoc punctiforme)"/>
    <property type="match status" value="1"/>
</dbReference>
<dbReference type="STRING" id="113562.SAMN04489716_6947"/>
<dbReference type="EMBL" id="LT629758">
    <property type="protein sequence ID" value="SDT74324.1"/>
    <property type="molecule type" value="Genomic_DNA"/>
</dbReference>
<proteinExistence type="predicted"/>
<protein>
    <submittedName>
        <fullName evidence="1">Uncharacterized protein</fullName>
    </submittedName>
</protein>
<evidence type="ECO:0000313" key="1">
    <source>
        <dbReference type="EMBL" id="SDT74324.1"/>
    </source>
</evidence>
<accession>A0A1H2CVC2</accession>
<dbReference type="AlphaFoldDB" id="A0A1H2CVC2"/>
<dbReference type="RefSeq" id="WP_157751905.1">
    <property type="nucleotide sequence ID" value="NZ_BOMJ01000003.1"/>
</dbReference>
<organism evidence="1 2">
    <name type="scientific">Actinoplanes derwentensis</name>
    <dbReference type="NCBI Taxonomy" id="113562"/>
    <lineage>
        <taxon>Bacteria</taxon>
        <taxon>Bacillati</taxon>
        <taxon>Actinomycetota</taxon>
        <taxon>Actinomycetes</taxon>
        <taxon>Micromonosporales</taxon>
        <taxon>Micromonosporaceae</taxon>
        <taxon>Actinoplanes</taxon>
    </lineage>
</organism>
<dbReference type="OrthoDB" id="3851563at2"/>
<sequence length="188" mass="21067">MAAAFPGPGDVLVMAVPGGWLKKIVRFFIQLQAWLTGTPARQDHVAILTHQDQAMNWWCIEGKPSSVGYVRADKYLRHESLVTNAEQPKTDEQRDLIVKVATELLGTPYDWEAILTLGTRAARVSRLWDLAEAKDWGENEIPVHVICSSMADLAYEKTGLASPGGTQGTRFTRPTDWLAFCRGREWTR</sequence>
<evidence type="ECO:0000313" key="2">
    <source>
        <dbReference type="Proteomes" id="UP000198688"/>
    </source>
</evidence>